<sequence>MSQITVDSSQLKKVVKGLKGFQKQMPAAALSAVNRTLDYVGTKVSRLVTAEYNVKAGDVKSSLTKQRAKMSNLSAHIKSTGRRLTFSHFKINSGKNGVRVKVKKSSGFKQVKTDPKAFVQILNGHTQVMKRQGKARNPVDVLRSISIPQMIDSLHVSEQIKAEANNKLAERIEHEISYRLKKVKAK</sequence>
<dbReference type="Proteomes" id="UP000295418">
    <property type="component" value="Unassembled WGS sequence"/>
</dbReference>
<dbReference type="EMBL" id="SKFG01000035">
    <property type="protein sequence ID" value="TCZ73053.1"/>
    <property type="molecule type" value="Genomic_DNA"/>
</dbReference>
<dbReference type="OrthoDB" id="5518677at2"/>
<keyword evidence="2" id="KW-1185">Reference proteome</keyword>
<reference evidence="1 2" key="1">
    <citation type="submission" date="2019-03" db="EMBL/GenBank/DDBJ databases">
        <authorList>
            <person name="Kim M.K.M."/>
        </authorList>
    </citation>
    <scope>NUCLEOTIDE SEQUENCE [LARGE SCALE GENOMIC DNA]</scope>
    <source>
        <strain evidence="1 2">18JY21-1</strain>
    </source>
</reference>
<proteinExistence type="predicted"/>
<comment type="caution">
    <text evidence="1">The sequence shown here is derived from an EMBL/GenBank/DDBJ whole genome shotgun (WGS) entry which is preliminary data.</text>
</comment>
<evidence type="ECO:0000313" key="2">
    <source>
        <dbReference type="Proteomes" id="UP000295418"/>
    </source>
</evidence>
<evidence type="ECO:0000313" key="1">
    <source>
        <dbReference type="EMBL" id="TCZ73053.1"/>
    </source>
</evidence>
<dbReference type="InterPro" id="IPR010633">
    <property type="entry name" value="Phage_lambda_GpZ"/>
</dbReference>
<dbReference type="RefSeq" id="WP_132420179.1">
    <property type="nucleotide sequence ID" value="NZ_SKFG01000035.1"/>
</dbReference>
<dbReference type="Pfam" id="PF06763">
    <property type="entry name" value="Minor_tail_Z"/>
    <property type="match status" value="1"/>
</dbReference>
<gene>
    <name evidence="1" type="ORF">E0485_21785</name>
</gene>
<protein>
    <submittedName>
        <fullName evidence="1">Uncharacterized protein</fullName>
    </submittedName>
</protein>
<organism evidence="1 2">
    <name type="scientific">Paenibacillus albiflavus</name>
    <dbReference type="NCBI Taxonomy" id="2545760"/>
    <lineage>
        <taxon>Bacteria</taxon>
        <taxon>Bacillati</taxon>
        <taxon>Bacillota</taxon>
        <taxon>Bacilli</taxon>
        <taxon>Bacillales</taxon>
        <taxon>Paenibacillaceae</taxon>
        <taxon>Paenibacillus</taxon>
    </lineage>
</organism>
<name>A0A4R4E2P2_9BACL</name>
<accession>A0A4R4E2P2</accession>
<dbReference type="AlphaFoldDB" id="A0A4R4E2P2"/>